<evidence type="ECO:0000256" key="1">
    <source>
        <dbReference type="SAM" id="MobiDB-lite"/>
    </source>
</evidence>
<dbReference type="PANTHER" id="PTHR34400:SF4">
    <property type="entry name" value="MEMBRANE PROTEIN"/>
    <property type="match status" value="1"/>
</dbReference>
<proteinExistence type="predicted"/>
<dbReference type="Pfam" id="PF12902">
    <property type="entry name" value="Ferritin-like"/>
    <property type="match status" value="1"/>
</dbReference>
<feature type="domain" description="Iminophenyl-pyruvate dimer synthase" evidence="2">
    <location>
        <begin position="29"/>
        <end position="311"/>
    </location>
</feature>
<accession>H1Y8A8</accession>
<dbReference type="Gene3D" id="1.20.1260.10">
    <property type="match status" value="1"/>
</dbReference>
<keyword evidence="4" id="KW-1185">Reference proteome</keyword>
<organism evidence="3 4">
    <name type="scientific">Mucilaginibacter paludis DSM 18603</name>
    <dbReference type="NCBI Taxonomy" id="714943"/>
    <lineage>
        <taxon>Bacteria</taxon>
        <taxon>Pseudomonadati</taxon>
        <taxon>Bacteroidota</taxon>
        <taxon>Sphingobacteriia</taxon>
        <taxon>Sphingobacteriales</taxon>
        <taxon>Sphingobacteriaceae</taxon>
        <taxon>Mucilaginibacter</taxon>
    </lineage>
</organism>
<evidence type="ECO:0000313" key="3">
    <source>
        <dbReference type="EMBL" id="EHQ24927.1"/>
    </source>
</evidence>
<dbReference type="STRING" id="714943.Mucpa_0746"/>
<name>H1Y8A8_9SPHI</name>
<protein>
    <recommendedName>
        <fullName evidence="2">Iminophenyl-pyruvate dimer synthase domain-containing protein</fullName>
    </recommendedName>
</protein>
<sequence length="696" mass="76219">MKLHATKADLVDRHSSNLETDKAALAALIQTAVNVELFTIPLYMTSLYSIQGMHQITGNNNLYQGRKWPGMAPTYKPGNNNLGNIKENEVAFNTIFSVFIEEMLHLQLASNLANALGVTPVFTQMSPAPGYAWTVYDKDSTVIPGIIDFKDCKPVWPEPQSGKAPVYYKDIRVKLDELNQLQNELFLAIEAPEEDAIGRIEPAYHAKYIHTAPLKNWQIGEQLPMLGSIGLMYQLIWDYLNITYHDNTTLFEKVYSPGALQQDVFNASSPGHPYREYQGFETTIEGWVPEKAKEVVFKLISAITDQGEGSGIKKSIAKEAFGLQAVKPDYQASDLALETDYPSYTDAGKPAPSTDAYARSHNDKKDHYERFIEIRTDLESNKIITWPTWHKTGGGKWKAEDLKTVDYDQNTYPLPKAEDIAGALNRLNDPNGNGDSNDTKRLENYKQFCEIATGAIAGITSVLDSYWQNSSVGFPFPSMSGSGDRLMMCWAVFGQVPDLSVPVQQKQNNALYHACQGIDYGDSPGNSCASAEIYHNCRGSNSCKGEGGCGFVQQVGQSKSCGASVPKLKAAEPLCGGPKPPQPVYSAPGDNLCGSFGGCAVPISASQIYPVISTDNGKTITTGTMELNDFVKQADGSYKTVQLPDGKNKIGFKTGDLVHDIAWNAYVAVLANRNPAQPVPPKPVTSDLRMAFPPST</sequence>
<dbReference type="HOGENOM" id="CLU_395776_0_0_10"/>
<dbReference type="InterPro" id="IPR012347">
    <property type="entry name" value="Ferritin-like"/>
</dbReference>
<reference evidence="3" key="1">
    <citation type="submission" date="2011-09" db="EMBL/GenBank/DDBJ databases">
        <title>The permanent draft genome of Mucilaginibacter paludis DSM 18603.</title>
        <authorList>
            <consortium name="US DOE Joint Genome Institute (JGI-PGF)"/>
            <person name="Lucas S."/>
            <person name="Han J."/>
            <person name="Lapidus A."/>
            <person name="Bruce D."/>
            <person name="Goodwin L."/>
            <person name="Pitluck S."/>
            <person name="Peters L."/>
            <person name="Kyrpides N."/>
            <person name="Mavromatis K."/>
            <person name="Ivanova N."/>
            <person name="Mikhailova N."/>
            <person name="Held B."/>
            <person name="Detter J.C."/>
            <person name="Tapia R."/>
            <person name="Han C."/>
            <person name="Land M."/>
            <person name="Hauser L."/>
            <person name="Markowitz V."/>
            <person name="Cheng J.-F."/>
            <person name="Hugenholtz P."/>
            <person name="Woyke T."/>
            <person name="Wu D."/>
            <person name="Tindall B."/>
            <person name="Brambilla E."/>
            <person name="Klenk H.-P."/>
            <person name="Eisen J.A."/>
        </authorList>
    </citation>
    <scope>NUCLEOTIDE SEQUENCE [LARGE SCALE GENOMIC DNA]</scope>
    <source>
        <strain evidence="3">DSM 18603</strain>
    </source>
</reference>
<evidence type="ECO:0000313" key="4">
    <source>
        <dbReference type="Proteomes" id="UP000002774"/>
    </source>
</evidence>
<dbReference type="Proteomes" id="UP000002774">
    <property type="component" value="Chromosome"/>
</dbReference>
<gene>
    <name evidence="3" type="ORF">Mucpa_0746</name>
</gene>
<dbReference type="RefSeq" id="WP_008504531.1">
    <property type="nucleotide sequence ID" value="NZ_CM001403.1"/>
</dbReference>
<dbReference type="eggNOG" id="ENOG502Z81D">
    <property type="taxonomic scope" value="Bacteria"/>
</dbReference>
<dbReference type="AlphaFoldDB" id="H1Y8A8"/>
<evidence type="ECO:0000259" key="2">
    <source>
        <dbReference type="Pfam" id="PF12902"/>
    </source>
</evidence>
<dbReference type="OrthoDB" id="9800162at2"/>
<dbReference type="EMBL" id="CM001403">
    <property type="protein sequence ID" value="EHQ24927.1"/>
    <property type="molecule type" value="Genomic_DNA"/>
</dbReference>
<feature type="region of interest" description="Disordered" evidence="1">
    <location>
        <begin position="676"/>
        <end position="696"/>
    </location>
</feature>
<dbReference type="PANTHER" id="PTHR34400">
    <property type="match status" value="1"/>
</dbReference>
<dbReference type="InterPro" id="IPR026820">
    <property type="entry name" value="VioB/RebD_dom"/>
</dbReference>